<organism evidence="2 3">
    <name type="scientific">Kitasatospora aburaviensis</name>
    <dbReference type="NCBI Taxonomy" id="67265"/>
    <lineage>
        <taxon>Bacteria</taxon>
        <taxon>Bacillati</taxon>
        <taxon>Actinomycetota</taxon>
        <taxon>Actinomycetes</taxon>
        <taxon>Kitasatosporales</taxon>
        <taxon>Streptomycetaceae</taxon>
        <taxon>Kitasatospora</taxon>
    </lineage>
</organism>
<evidence type="ECO:0000313" key="2">
    <source>
        <dbReference type="EMBL" id="MFC5887849.1"/>
    </source>
</evidence>
<comment type="caution">
    <text evidence="2">The sequence shown here is derived from an EMBL/GenBank/DDBJ whole genome shotgun (WGS) entry which is preliminary data.</text>
</comment>
<dbReference type="Proteomes" id="UP001596067">
    <property type="component" value="Unassembled WGS sequence"/>
</dbReference>
<dbReference type="EMBL" id="JBHSOD010000032">
    <property type="protein sequence ID" value="MFC5887849.1"/>
    <property type="molecule type" value="Genomic_DNA"/>
</dbReference>
<dbReference type="RefSeq" id="WP_313764053.1">
    <property type="nucleotide sequence ID" value="NZ_BAAAVH010000120.1"/>
</dbReference>
<evidence type="ECO:0000313" key="3">
    <source>
        <dbReference type="Proteomes" id="UP001596067"/>
    </source>
</evidence>
<proteinExistence type="predicted"/>
<dbReference type="Pfam" id="PF12902">
    <property type="entry name" value="Ferritin-like"/>
    <property type="match status" value="1"/>
</dbReference>
<name>A0ABW1F1P7_9ACTN</name>
<dbReference type="InterPro" id="IPR012347">
    <property type="entry name" value="Ferritin-like"/>
</dbReference>
<gene>
    <name evidence="2" type="ORF">ACFP0N_23055</name>
</gene>
<dbReference type="Gene3D" id="1.20.1260.10">
    <property type="match status" value="1"/>
</dbReference>
<reference evidence="3" key="1">
    <citation type="journal article" date="2019" name="Int. J. Syst. Evol. Microbiol.">
        <title>The Global Catalogue of Microorganisms (GCM) 10K type strain sequencing project: providing services to taxonomists for standard genome sequencing and annotation.</title>
        <authorList>
            <consortium name="The Broad Institute Genomics Platform"/>
            <consortium name="The Broad Institute Genome Sequencing Center for Infectious Disease"/>
            <person name="Wu L."/>
            <person name="Ma J."/>
        </authorList>
    </citation>
    <scope>NUCLEOTIDE SEQUENCE [LARGE SCALE GENOMIC DNA]</scope>
    <source>
        <strain evidence="3">CGMCC 4.1469</strain>
    </source>
</reference>
<protein>
    <submittedName>
        <fullName evidence="2">Ferritin-like protein</fullName>
    </submittedName>
</protein>
<dbReference type="PANTHER" id="PTHR34400">
    <property type="match status" value="1"/>
</dbReference>
<accession>A0ABW1F1P7</accession>
<dbReference type="PANTHER" id="PTHR34400:SF4">
    <property type="entry name" value="MEMBRANE PROTEIN"/>
    <property type="match status" value="1"/>
</dbReference>
<feature type="domain" description="Iminophenyl-pyruvate dimer synthase" evidence="1">
    <location>
        <begin position="33"/>
        <end position="240"/>
    </location>
</feature>
<evidence type="ECO:0000259" key="1">
    <source>
        <dbReference type="Pfam" id="PF12902"/>
    </source>
</evidence>
<keyword evidence="3" id="KW-1185">Reference proteome</keyword>
<dbReference type="InterPro" id="IPR026820">
    <property type="entry name" value="VioB/RebD_dom"/>
</dbReference>
<sequence>MTLAGLKYESTAIIELMDVAEADRSEEWLRDSLQQAVMLELSTLPPYLCALWSLTPSTESDFEVRSMLKEIVFDEMSHLGHTCNMLTTVGGTPVLASAAVVPPYPCPLPGGVRPDLTVHLGGLTRDAVGLFAEIERPTDLPTGPAAGSADTFPSIGAFYDAILRAFRRPGLPITGRRQLVRSLEDHGKGNSLFALTSLQDVELAIRIIKEQGEGTSLSPDNPFEGVKGELAHFYTFEQIHRGRKLVKVREDPPCWDFAGDEIPLPTARPMARVPRGGWAADPSTAPTDPEVERLIGDFNQAFSTMLHTLELAWQKDDREDAADQLELAIAGMFDLAVPAGDLMEKPLPNDPTKRYGPEFRFLPPA</sequence>